<comment type="similarity">
    <text evidence="2">Belongs to the ATP12 family.</text>
</comment>
<dbReference type="GO" id="GO:0005739">
    <property type="term" value="C:mitochondrion"/>
    <property type="evidence" value="ECO:0007669"/>
    <property type="project" value="UniProtKB-SubCell"/>
</dbReference>
<comment type="caution">
    <text evidence="6">The sequence shown here is derived from an EMBL/GenBank/DDBJ whole genome shotgun (WGS) entry which is preliminary data.</text>
</comment>
<dbReference type="Pfam" id="PF07542">
    <property type="entry name" value="ATP12"/>
    <property type="match status" value="1"/>
</dbReference>
<keyword evidence="3" id="KW-0809">Transit peptide</keyword>
<evidence type="ECO:0000256" key="4">
    <source>
        <dbReference type="ARBA" id="ARBA00023128"/>
    </source>
</evidence>
<dbReference type="PANTHER" id="PTHR21013:SF10">
    <property type="entry name" value="ATP SYNTHASE MITOCHONDRIAL F1 COMPLEX ASSEMBLY FACTOR 2"/>
    <property type="match status" value="1"/>
</dbReference>
<comment type="subcellular location">
    <subcellularLocation>
        <location evidence="1">Mitochondrion</location>
    </subcellularLocation>
</comment>
<dbReference type="EMBL" id="CAHIKZ030002005">
    <property type="protein sequence ID" value="CAE1279097.1"/>
    <property type="molecule type" value="Genomic_DNA"/>
</dbReference>
<dbReference type="Proteomes" id="UP000597762">
    <property type="component" value="Unassembled WGS sequence"/>
</dbReference>
<gene>
    <name evidence="6" type="ORF">SPHA_41614</name>
</gene>
<proteinExistence type="inferred from homology"/>
<dbReference type="AlphaFoldDB" id="A0A812CQK5"/>
<organism evidence="6 7">
    <name type="scientific">Acanthosepion pharaonis</name>
    <name type="common">Pharaoh cuttlefish</name>
    <name type="synonym">Sepia pharaonis</name>
    <dbReference type="NCBI Taxonomy" id="158019"/>
    <lineage>
        <taxon>Eukaryota</taxon>
        <taxon>Metazoa</taxon>
        <taxon>Spiralia</taxon>
        <taxon>Lophotrochozoa</taxon>
        <taxon>Mollusca</taxon>
        <taxon>Cephalopoda</taxon>
        <taxon>Coleoidea</taxon>
        <taxon>Decapodiformes</taxon>
        <taxon>Sepiida</taxon>
        <taxon>Sepiina</taxon>
        <taxon>Sepiidae</taxon>
        <taxon>Acanthosepion</taxon>
    </lineage>
</organism>
<sequence length="164" mass="18862">MAAVKNVVAGAVLRQVRSLFSASASSHFTTVPIARKIHTREVKKFYKNARIAQSNGLFEINLDKRKLRTPLGNLFQVDNESLALAVATEWNAQEDTIKQHNMYLTTLCNTVIDNPMQRTKEDLTKAVLHFLETDTLCYRMLDPPDLITFQQTHWDPLVDWFRSR</sequence>
<dbReference type="PANTHER" id="PTHR21013">
    <property type="entry name" value="ATP SYNTHASE MITOCHONDRIAL F1 COMPLEX ASSEMBLY FACTOR 2/ATP12 PROTEIN, MITOCHONDRIAL PRECURSOR"/>
    <property type="match status" value="1"/>
</dbReference>
<dbReference type="Gene3D" id="3.30.2180.10">
    <property type="entry name" value="ATP12-like"/>
    <property type="match status" value="1"/>
</dbReference>
<evidence type="ECO:0000313" key="6">
    <source>
        <dbReference type="EMBL" id="CAE1279097.1"/>
    </source>
</evidence>
<dbReference type="GO" id="GO:0033615">
    <property type="term" value="P:mitochondrial proton-transporting ATP synthase complex assembly"/>
    <property type="evidence" value="ECO:0007669"/>
    <property type="project" value="TreeGrafter"/>
</dbReference>
<dbReference type="OrthoDB" id="5673at2759"/>
<dbReference type="InterPro" id="IPR023335">
    <property type="entry name" value="ATP12_ortho_dom_sf"/>
</dbReference>
<accession>A0A812CQK5</accession>
<keyword evidence="4" id="KW-0496">Mitochondrion</keyword>
<evidence type="ECO:0000256" key="3">
    <source>
        <dbReference type="ARBA" id="ARBA00022946"/>
    </source>
</evidence>
<dbReference type="InterPro" id="IPR042272">
    <property type="entry name" value="ATP12_ATP_synth-F1-assembly_N"/>
</dbReference>
<protein>
    <submittedName>
        <fullName evidence="6">ATPeAF2</fullName>
    </submittedName>
</protein>
<keyword evidence="5" id="KW-0143">Chaperone</keyword>
<dbReference type="SUPFAM" id="SSF160909">
    <property type="entry name" value="ATP12-like"/>
    <property type="match status" value="1"/>
</dbReference>
<name>A0A812CQK5_ACAPH</name>
<dbReference type="Gene3D" id="1.10.3580.10">
    <property type="entry name" value="ATP12 ATPase"/>
    <property type="match status" value="1"/>
</dbReference>
<evidence type="ECO:0000256" key="2">
    <source>
        <dbReference type="ARBA" id="ARBA00008231"/>
    </source>
</evidence>
<evidence type="ECO:0000256" key="1">
    <source>
        <dbReference type="ARBA" id="ARBA00004173"/>
    </source>
</evidence>
<reference evidence="6" key="1">
    <citation type="submission" date="2021-01" db="EMBL/GenBank/DDBJ databases">
        <authorList>
            <person name="Li R."/>
            <person name="Bekaert M."/>
        </authorList>
    </citation>
    <scope>NUCLEOTIDE SEQUENCE</scope>
    <source>
        <strain evidence="6">Farmed</strain>
    </source>
</reference>
<dbReference type="InterPro" id="IPR011419">
    <property type="entry name" value="ATP12_ATP_synth-F1-assembly"/>
</dbReference>
<evidence type="ECO:0000256" key="5">
    <source>
        <dbReference type="ARBA" id="ARBA00023186"/>
    </source>
</evidence>
<keyword evidence="7" id="KW-1185">Reference proteome</keyword>
<evidence type="ECO:0000313" key="7">
    <source>
        <dbReference type="Proteomes" id="UP000597762"/>
    </source>
</evidence>